<keyword evidence="1" id="KW-1133">Transmembrane helix</keyword>
<dbReference type="EMBL" id="MWSK01000005">
    <property type="protein sequence ID" value="OXS77511.1"/>
    <property type="molecule type" value="Genomic_DNA"/>
</dbReference>
<evidence type="ECO:0000313" key="4">
    <source>
        <dbReference type="Proteomes" id="UP000186385"/>
    </source>
</evidence>
<keyword evidence="1" id="KW-0472">Membrane</keyword>
<reference evidence="3 4" key="1">
    <citation type="submission" date="2017-01" db="EMBL/GenBank/DDBJ databases">
        <authorList>
            <person name="Mah S.A."/>
            <person name="Swanson W.J."/>
            <person name="Moy G.W."/>
            <person name="Vacquier V.D."/>
        </authorList>
    </citation>
    <scope>NUCLEOTIDE SEQUENCE [LARGE SCALE GENOMIC DNA]</scope>
    <source>
        <strain evidence="3 4">NIO-1016</strain>
    </source>
</reference>
<organism evidence="3 4">
    <name type="scientific">Domibacillus enclensis</name>
    <dbReference type="NCBI Taxonomy" id="1017273"/>
    <lineage>
        <taxon>Bacteria</taxon>
        <taxon>Bacillati</taxon>
        <taxon>Bacillota</taxon>
        <taxon>Bacilli</taxon>
        <taxon>Bacillales</taxon>
        <taxon>Bacillaceae</taxon>
        <taxon>Domibacillus</taxon>
    </lineage>
</organism>
<reference evidence="2" key="3">
    <citation type="submission" date="2017-03" db="EMBL/GenBank/DDBJ databases">
        <authorList>
            <person name="Dastager S.G."/>
            <person name="Neurgaonkar P.S."/>
            <person name="Dharne M.S."/>
        </authorList>
    </citation>
    <scope>NUCLEOTIDE SEQUENCE</scope>
    <source>
        <strain evidence="2">DSM 25145</strain>
    </source>
</reference>
<name>A0A1N6Y4J2_9BACI</name>
<evidence type="ECO:0000313" key="2">
    <source>
        <dbReference type="EMBL" id="OXS77511.1"/>
    </source>
</evidence>
<accession>A0A1N6Y4J2</accession>
<proteinExistence type="predicted"/>
<reference evidence="5" key="2">
    <citation type="submission" date="2017-03" db="EMBL/GenBank/DDBJ databases">
        <title>Bacillus sp. V-88(T) DSM27956, whole genome shotgun sequencing project.</title>
        <authorList>
            <person name="Dastager S.G."/>
            <person name="Neurgaonkar P.S."/>
            <person name="Dharne M.S."/>
        </authorList>
    </citation>
    <scope>NUCLEOTIDE SEQUENCE [LARGE SCALE GENOMIC DNA]</scope>
    <source>
        <strain evidence="5">DSM 25145</strain>
    </source>
</reference>
<dbReference type="EMBL" id="FTLX01000005">
    <property type="protein sequence ID" value="SIR09446.1"/>
    <property type="molecule type" value="Genomic_DNA"/>
</dbReference>
<sequence length="172" mass="18998">MYNKRLFIVSLLVNLVLSALVLFSYIHSKRSAEELTASAVSDNLIALNGLISSQESNGWERPEVVVSRMGDVLTGLIIASSHVSDSGFVDLGGSNELRKLYIQLSSYPNDAFFLREQPVLSPREQQSFEQLQIALTDAGLGMNMTTSSDWEENIHTYQSLIDALQTNAQNAD</sequence>
<keyword evidence="5" id="KW-1185">Reference proteome</keyword>
<dbReference type="AlphaFoldDB" id="A0A1N6Y4J2"/>
<evidence type="ECO:0000313" key="5">
    <source>
        <dbReference type="Proteomes" id="UP000215545"/>
    </source>
</evidence>
<dbReference type="Proteomes" id="UP000215545">
    <property type="component" value="Unassembled WGS sequence"/>
</dbReference>
<keyword evidence="1" id="KW-0812">Transmembrane</keyword>
<gene>
    <name evidence="2" type="ORF">B1B05_11790</name>
    <name evidence="3" type="ORF">SAMN05443094_105147</name>
</gene>
<feature type="transmembrane region" description="Helical" evidence="1">
    <location>
        <begin position="6"/>
        <end position="26"/>
    </location>
</feature>
<evidence type="ECO:0000313" key="3">
    <source>
        <dbReference type="EMBL" id="SIR09446.1"/>
    </source>
</evidence>
<dbReference type="RefSeq" id="WP_045851972.1">
    <property type="nucleotide sequence ID" value="NZ_FTLX01000005.1"/>
</dbReference>
<dbReference type="OrthoDB" id="2870318at2"/>
<evidence type="ECO:0000256" key="1">
    <source>
        <dbReference type="SAM" id="Phobius"/>
    </source>
</evidence>
<dbReference type="Proteomes" id="UP000186385">
    <property type="component" value="Unassembled WGS sequence"/>
</dbReference>
<protein>
    <submittedName>
        <fullName evidence="3">Uncharacterized protein</fullName>
    </submittedName>
</protein>